<reference evidence="1 2" key="1">
    <citation type="submission" date="2023-03" db="EMBL/GenBank/DDBJ databases">
        <title>WGS of Gossypium arboreum.</title>
        <authorList>
            <person name="Yu D."/>
        </authorList>
    </citation>
    <scope>NUCLEOTIDE SEQUENCE [LARGE SCALE GENOMIC DNA]</scope>
    <source>
        <tissue evidence="1">Leaf</tissue>
    </source>
</reference>
<dbReference type="Proteomes" id="UP001358586">
    <property type="component" value="Chromosome 5"/>
</dbReference>
<evidence type="ECO:0000313" key="1">
    <source>
        <dbReference type="EMBL" id="KAK5832847.1"/>
    </source>
</evidence>
<accession>A0ABR0Q1E3</accession>
<evidence type="ECO:0000313" key="2">
    <source>
        <dbReference type="Proteomes" id="UP001358586"/>
    </source>
</evidence>
<keyword evidence="2" id="KW-1185">Reference proteome</keyword>
<name>A0ABR0Q1E3_GOSAR</name>
<proteinExistence type="predicted"/>
<organism evidence="1 2">
    <name type="scientific">Gossypium arboreum</name>
    <name type="common">Tree cotton</name>
    <name type="synonym">Gossypium nanking</name>
    <dbReference type="NCBI Taxonomy" id="29729"/>
    <lineage>
        <taxon>Eukaryota</taxon>
        <taxon>Viridiplantae</taxon>
        <taxon>Streptophyta</taxon>
        <taxon>Embryophyta</taxon>
        <taxon>Tracheophyta</taxon>
        <taxon>Spermatophyta</taxon>
        <taxon>Magnoliopsida</taxon>
        <taxon>eudicotyledons</taxon>
        <taxon>Gunneridae</taxon>
        <taxon>Pentapetalae</taxon>
        <taxon>rosids</taxon>
        <taxon>malvids</taxon>
        <taxon>Malvales</taxon>
        <taxon>Malvaceae</taxon>
        <taxon>Malvoideae</taxon>
        <taxon>Gossypium</taxon>
    </lineage>
</organism>
<sequence length="103" mass="12072">MDIVYAARASILQLIGGVLLLDINQNKVHIMYLPYWRTSSNPEDLVGALQYWNAYTMCFVERQSRLPRPWAVATFYCNLGHYTKCYCTRNRAIVHRTHVPYDD</sequence>
<comment type="caution">
    <text evidence="1">The sequence shown here is derived from an EMBL/GenBank/DDBJ whole genome shotgun (WGS) entry which is preliminary data.</text>
</comment>
<gene>
    <name evidence="1" type="ORF">PVK06_016650</name>
</gene>
<protein>
    <submittedName>
        <fullName evidence="1">Uncharacterized protein</fullName>
    </submittedName>
</protein>
<dbReference type="EMBL" id="JARKNE010000005">
    <property type="protein sequence ID" value="KAK5832847.1"/>
    <property type="molecule type" value="Genomic_DNA"/>
</dbReference>